<sequence>MGENTKLASEHNARVPIGRLPDSILIEIFSHNCGCSLQLPRSTSSTPIVVVPAIVIASWVCSSWHRVTAFASELWEGAVVEVEEPSGRVSVLEAERPEASLPTIRALNSAILHSPDTAEECEFVAAHVDGRNLIKWYTASVGIPGQHDSSLVQVVLHPLGVLHLNTRHLVNLRELHLIHLPSTACMTHQDFREVLGACPLLTDLTLIGACIKYGSEWEANLSSLHLSSLEHLRISFDAGAGNFVSSFFSSLSAPGLLSLAVDSIDSYMLALFIRAISIRAQHTKYEKLSHLRFHGVRGVDECALTVHHGVQLARCFPAVEYFGHGAVISGSALLSSLTRDDPNGEVLWPRLHTLDLYFGFYTLPTAVRALMSYRLSIGYPIECLRVHPKWLWKVATFEERRWFAGHTELIANSSTPGGGEELLLLTNGTTR</sequence>
<name>A0A165P7C5_9AGAM</name>
<dbReference type="Gene3D" id="1.20.1280.50">
    <property type="match status" value="1"/>
</dbReference>
<dbReference type="Gene3D" id="3.80.10.10">
    <property type="entry name" value="Ribonuclease Inhibitor"/>
    <property type="match status" value="1"/>
</dbReference>
<proteinExistence type="predicted"/>
<organism evidence="1 2">
    <name type="scientific">Neolentinus lepideus HHB14362 ss-1</name>
    <dbReference type="NCBI Taxonomy" id="1314782"/>
    <lineage>
        <taxon>Eukaryota</taxon>
        <taxon>Fungi</taxon>
        <taxon>Dikarya</taxon>
        <taxon>Basidiomycota</taxon>
        <taxon>Agaricomycotina</taxon>
        <taxon>Agaricomycetes</taxon>
        <taxon>Gloeophyllales</taxon>
        <taxon>Gloeophyllaceae</taxon>
        <taxon>Neolentinus</taxon>
    </lineage>
</organism>
<evidence type="ECO:0000313" key="2">
    <source>
        <dbReference type="Proteomes" id="UP000076761"/>
    </source>
</evidence>
<protein>
    <recommendedName>
        <fullName evidence="3">F-box domain-containing protein</fullName>
    </recommendedName>
</protein>
<accession>A0A165P7C5</accession>
<gene>
    <name evidence="1" type="ORF">NEOLEDRAFT_1182365</name>
</gene>
<dbReference type="AlphaFoldDB" id="A0A165P7C5"/>
<dbReference type="InParanoid" id="A0A165P7C5"/>
<evidence type="ECO:0000313" key="1">
    <source>
        <dbReference type="EMBL" id="KZT20627.1"/>
    </source>
</evidence>
<dbReference type="Proteomes" id="UP000076761">
    <property type="component" value="Unassembled WGS sequence"/>
</dbReference>
<evidence type="ECO:0008006" key="3">
    <source>
        <dbReference type="Google" id="ProtNLM"/>
    </source>
</evidence>
<reference evidence="1 2" key="1">
    <citation type="journal article" date="2016" name="Mol. Biol. Evol.">
        <title>Comparative Genomics of Early-Diverging Mushroom-Forming Fungi Provides Insights into the Origins of Lignocellulose Decay Capabilities.</title>
        <authorList>
            <person name="Nagy L.G."/>
            <person name="Riley R."/>
            <person name="Tritt A."/>
            <person name="Adam C."/>
            <person name="Daum C."/>
            <person name="Floudas D."/>
            <person name="Sun H."/>
            <person name="Yadav J.S."/>
            <person name="Pangilinan J."/>
            <person name="Larsson K.H."/>
            <person name="Matsuura K."/>
            <person name="Barry K."/>
            <person name="Labutti K."/>
            <person name="Kuo R."/>
            <person name="Ohm R.A."/>
            <person name="Bhattacharya S.S."/>
            <person name="Shirouzu T."/>
            <person name="Yoshinaga Y."/>
            <person name="Martin F.M."/>
            <person name="Grigoriev I.V."/>
            <person name="Hibbett D.S."/>
        </authorList>
    </citation>
    <scope>NUCLEOTIDE SEQUENCE [LARGE SCALE GENOMIC DNA]</scope>
    <source>
        <strain evidence="1 2">HHB14362 ss-1</strain>
    </source>
</reference>
<dbReference type="EMBL" id="KV425617">
    <property type="protein sequence ID" value="KZT20627.1"/>
    <property type="molecule type" value="Genomic_DNA"/>
</dbReference>
<keyword evidence="2" id="KW-1185">Reference proteome</keyword>
<dbReference type="InterPro" id="IPR032675">
    <property type="entry name" value="LRR_dom_sf"/>
</dbReference>
<dbReference type="OrthoDB" id="3271126at2759"/>